<dbReference type="RefSeq" id="WP_305111559.1">
    <property type="nucleotide sequence ID" value="NZ_JAUTIX010000004.1"/>
</dbReference>
<feature type="transmembrane region" description="Helical" evidence="1">
    <location>
        <begin position="254"/>
        <end position="284"/>
    </location>
</feature>
<feature type="transmembrane region" description="Helical" evidence="1">
    <location>
        <begin position="12"/>
        <end position="36"/>
    </location>
</feature>
<dbReference type="PANTHER" id="PTHR30199:SF0">
    <property type="entry name" value="INNER MEMBRANE PROTEIN YDCO"/>
    <property type="match status" value="1"/>
</dbReference>
<feature type="transmembrane region" description="Helical" evidence="1">
    <location>
        <begin position="48"/>
        <end position="68"/>
    </location>
</feature>
<organism evidence="2 3">
    <name type="scientific">Tsukamurella strandjordii</name>
    <dbReference type="NCBI Taxonomy" id="147577"/>
    <lineage>
        <taxon>Bacteria</taxon>
        <taxon>Bacillati</taxon>
        <taxon>Actinomycetota</taxon>
        <taxon>Actinomycetes</taxon>
        <taxon>Mycobacteriales</taxon>
        <taxon>Tsukamurellaceae</taxon>
        <taxon>Tsukamurella</taxon>
    </lineage>
</organism>
<keyword evidence="1" id="KW-0472">Membrane</keyword>
<feature type="transmembrane region" description="Helical" evidence="1">
    <location>
        <begin position="296"/>
        <end position="321"/>
    </location>
</feature>
<feature type="transmembrane region" description="Helical" evidence="1">
    <location>
        <begin position="75"/>
        <end position="96"/>
    </location>
</feature>
<comment type="caution">
    <text evidence="2">The sequence shown here is derived from an EMBL/GenBank/DDBJ whole genome shotgun (WGS) entry which is preliminary data.</text>
</comment>
<feature type="transmembrane region" description="Helical" evidence="1">
    <location>
        <begin position="135"/>
        <end position="168"/>
    </location>
</feature>
<sequence>MERSVVRTTVSPAVPIGAGIVCALVGFTSAFAVVLAGLRSVGASPGQAASGLLAVTVTMGAATVLLSWRYRMPITVAWSTPGAALLVSTGAVAGGWPAAVGAFVVCGVFLVLTGLWPALATLVQRIPAPIAQAMLAGVLLPLCIAPVSALGAHPAAVAPVLVVWLVLLKVRPRWAVPAAFVVALAVIGVSLVRSSSVPTVSALVPHLEWTAPAWSLQALTGVALPLYIVTMASQNIPGVAVMSTYGYTVPWRPALAVTGAGSVLGAPFGGHAINLAAISAALAAGPDAGPDEERRWIAGVSAGAGYLVLGVLSTGLTAAVLAAPDGVVQAVAGVALVGAFAAACAGAMADADARVPAAVTFVVAASGTTAAGIGSAFWALVVGIAVYWLLGVKRPEGTV</sequence>
<dbReference type="NCBIfam" id="TIGR00843">
    <property type="entry name" value="benE"/>
    <property type="match status" value="1"/>
</dbReference>
<feature type="transmembrane region" description="Helical" evidence="1">
    <location>
        <begin position="102"/>
        <end position="123"/>
    </location>
</feature>
<dbReference type="GO" id="GO:0005886">
    <property type="term" value="C:plasma membrane"/>
    <property type="evidence" value="ECO:0007669"/>
    <property type="project" value="TreeGrafter"/>
</dbReference>
<accession>A0AA90SHH0</accession>
<evidence type="ECO:0000313" key="2">
    <source>
        <dbReference type="EMBL" id="MDP0398769.1"/>
    </source>
</evidence>
<reference evidence="2" key="1">
    <citation type="submission" date="2023-08" db="EMBL/GenBank/DDBJ databases">
        <title>The draft genome of Tsukamurella strandjordii strain 050030.</title>
        <authorList>
            <person name="Zhao F."/>
            <person name="Feng Y."/>
            <person name="Zong Z."/>
        </authorList>
    </citation>
    <scope>NUCLEOTIDE SEQUENCE</scope>
    <source>
        <strain evidence="2">050030</strain>
    </source>
</reference>
<protein>
    <submittedName>
        <fullName evidence="2">Benzoate/H(+) symporter BenE family transporter</fullName>
    </submittedName>
</protein>
<keyword evidence="1" id="KW-1133">Transmembrane helix</keyword>
<dbReference type="AlphaFoldDB" id="A0AA90SHH0"/>
<keyword evidence="1" id="KW-0812">Transmembrane</keyword>
<proteinExistence type="predicted"/>
<feature type="transmembrane region" description="Helical" evidence="1">
    <location>
        <begin position="327"/>
        <end position="349"/>
    </location>
</feature>
<evidence type="ECO:0000313" key="3">
    <source>
        <dbReference type="Proteomes" id="UP001178281"/>
    </source>
</evidence>
<dbReference type="EMBL" id="JAUTIX010000004">
    <property type="protein sequence ID" value="MDP0398769.1"/>
    <property type="molecule type" value="Genomic_DNA"/>
</dbReference>
<keyword evidence="3" id="KW-1185">Reference proteome</keyword>
<dbReference type="PANTHER" id="PTHR30199">
    <property type="entry name" value="MFS FAMILY TRANSPORTER, PREDICTED SUBSTRATE BENZOATE"/>
    <property type="match status" value="1"/>
</dbReference>
<feature type="transmembrane region" description="Helical" evidence="1">
    <location>
        <begin position="361"/>
        <end position="390"/>
    </location>
</feature>
<dbReference type="InterPro" id="IPR004711">
    <property type="entry name" value="Benzoate_Transporter"/>
</dbReference>
<evidence type="ECO:0000256" key="1">
    <source>
        <dbReference type="SAM" id="Phobius"/>
    </source>
</evidence>
<dbReference type="Proteomes" id="UP001178281">
    <property type="component" value="Unassembled WGS sequence"/>
</dbReference>
<name>A0AA90SHH0_9ACTN</name>
<gene>
    <name evidence="2" type="ORF">Q7X28_12615</name>
</gene>
<dbReference type="GO" id="GO:0042925">
    <property type="term" value="F:benzoate transmembrane transporter activity"/>
    <property type="evidence" value="ECO:0007669"/>
    <property type="project" value="InterPro"/>
</dbReference>
<dbReference type="Pfam" id="PF03594">
    <property type="entry name" value="BenE"/>
    <property type="match status" value="1"/>
</dbReference>
<feature type="transmembrane region" description="Helical" evidence="1">
    <location>
        <begin position="174"/>
        <end position="192"/>
    </location>
</feature>